<keyword evidence="2" id="KW-0472">Membrane</keyword>
<reference evidence="3 4" key="1">
    <citation type="submission" date="2015-07" db="EMBL/GenBank/DDBJ databases">
        <title>Genome analysis of myxobacterium Chondromyces crocatus Cm c5 reveals a high potential for natural compound synthesis and the genetic basis for the loss of fruiting body formation.</title>
        <authorList>
            <person name="Zaburannyi N."/>
            <person name="Bunk B."/>
            <person name="Maier J."/>
            <person name="Overmann J."/>
            <person name="Mueller R."/>
        </authorList>
    </citation>
    <scope>NUCLEOTIDE SEQUENCE [LARGE SCALE GENOMIC DNA]</scope>
    <source>
        <strain evidence="3 4">Cm c5</strain>
    </source>
</reference>
<protein>
    <submittedName>
        <fullName evidence="3">Uncharacterized protein</fullName>
    </submittedName>
</protein>
<dbReference type="EMBL" id="CP012159">
    <property type="protein sequence ID" value="AKT36511.1"/>
    <property type="molecule type" value="Genomic_DNA"/>
</dbReference>
<dbReference type="STRING" id="52.CMC5_006270"/>
<evidence type="ECO:0000313" key="4">
    <source>
        <dbReference type="Proteomes" id="UP000067626"/>
    </source>
</evidence>
<dbReference type="AlphaFoldDB" id="A0A0K1E6K3"/>
<evidence type="ECO:0000313" key="3">
    <source>
        <dbReference type="EMBL" id="AKT36511.1"/>
    </source>
</evidence>
<gene>
    <name evidence="3" type="ORF">CMC5_006270</name>
</gene>
<dbReference type="Proteomes" id="UP000067626">
    <property type="component" value="Chromosome"/>
</dbReference>
<sequence length="421" mass="43175">MGTDELDALLESVGPGVAGATASLSAKDISRLLAARAAGFGKGAKVPPREEPGLASNEAPTKPPPPGDAAPVDPLVEGLGNPRVPAAPPEATPESFEQDFAPTPILSSSDRDSLPTSVMLVPSRAPSAGRVETLAPEALIEDGDAGPEPPAQREQRAHLVSPTPAPPAEVPFNTSSAVPSSPSTPAPWTIAAADSSPSNPRPTSSPPLVPHVANVLPDEVPPPSSPTAHGSQTGLIVAIVMSIITIIAITAFLLTRSSEERSPGSAPVPHESVETPSPRQGDVDESPPSTSEAAARAALWQFAEGVRGCARTVIGELPGTAPAIPPSFSQLKGSAYTSGPNDYRSPVYGCTSFRQSEPQAFQIQWQAFKGGTEGMTIAWLDTNGDGAADRSLGLSVKLIKKGEIALGEAIEVLDPIPPVAR</sequence>
<feature type="region of interest" description="Disordered" evidence="1">
    <location>
        <begin position="40"/>
        <end position="116"/>
    </location>
</feature>
<feature type="region of interest" description="Disordered" evidence="1">
    <location>
        <begin position="139"/>
        <end position="230"/>
    </location>
</feature>
<name>A0A0K1E6K3_CHOCO</name>
<keyword evidence="2" id="KW-1133">Transmembrane helix</keyword>
<feature type="region of interest" description="Disordered" evidence="1">
    <location>
        <begin position="259"/>
        <end position="293"/>
    </location>
</feature>
<dbReference type="KEGG" id="ccro:CMC5_006270"/>
<keyword evidence="2" id="KW-0812">Transmembrane</keyword>
<feature type="transmembrane region" description="Helical" evidence="2">
    <location>
        <begin position="234"/>
        <end position="254"/>
    </location>
</feature>
<evidence type="ECO:0000256" key="1">
    <source>
        <dbReference type="SAM" id="MobiDB-lite"/>
    </source>
</evidence>
<accession>A0A0K1E6K3</accession>
<feature type="compositionally biased region" description="Low complexity" evidence="1">
    <location>
        <begin position="174"/>
        <end position="198"/>
    </location>
</feature>
<keyword evidence="4" id="KW-1185">Reference proteome</keyword>
<organism evidence="3 4">
    <name type="scientific">Chondromyces crocatus</name>
    <dbReference type="NCBI Taxonomy" id="52"/>
    <lineage>
        <taxon>Bacteria</taxon>
        <taxon>Pseudomonadati</taxon>
        <taxon>Myxococcota</taxon>
        <taxon>Polyangia</taxon>
        <taxon>Polyangiales</taxon>
        <taxon>Polyangiaceae</taxon>
        <taxon>Chondromyces</taxon>
    </lineage>
</organism>
<evidence type="ECO:0000256" key="2">
    <source>
        <dbReference type="SAM" id="Phobius"/>
    </source>
</evidence>
<feature type="compositionally biased region" description="Pro residues" evidence="1">
    <location>
        <begin position="199"/>
        <end position="209"/>
    </location>
</feature>
<proteinExistence type="predicted"/>